<dbReference type="SUPFAM" id="SSF47781">
    <property type="entry name" value="RuvA domain 2-like"/>
    <property type="match status" value="1"/>
</dbReference>
<proteinExistence type="predicted"/>
<keyword evidence="2" id="KW-1185">Reference proteome</keyword>
<protein>
    <submittedName>
        <fullName evidence="1">Helix-hairpin-helix domain-containing protein</fullName>
    </submittedName>
</protein>
<dbReference type="InterPro" id="IPR010994">
    <property type="entry name" value="RuvA_2-like"/>
</dbReference>
<comment type="caution">
    <text evidence="1">The sequence shown here is derived from an EMBL/GenBank/DDBJ whole genome shotgun (WGS) entry which is preliminary data.</text>
</comment>
<evidence type="ECO:0000313" key="1">
    <source>
        <dbReference type="EMBL" id="MBJ6749291.1"/>
    </source>
</evidence>
<dbReference type="Proteomes" id="UP000614714">
    <property type="component" value="Unassembled WGS sequence"/>
</dbReference>
<evidence type="ECO:0000313" key="2">
    <source>
        <dbReference type="Proteomes" id="UP000614714"/>
    </source>
</evidence>
<dbReference type="InterPro" id="IPR051675">
    <property type="entry name" value="Endo/Exo/Phosphatase_dom_1"/>
</dbReference>
<accession>A0ABS0YAE0</accession>
<organism evidence="1 2">
    <name type="scientific">Geomonas anaerohicana</name>
    <dbReference type="NCBI Taxonomy" id="2798583"/>
    <lineage>
        <taxon>Bacteria</taxon>
        <taxon>Pseudomonadati</taxon>
        <taxon>Thermodesulfobacteriota</taxon>
        <taxon>Desulfuromonadia</taxon>
        <taxon>Geobacterales</taxon>
        <taxon>Geobacteraceae</taxon>
        <taxon>Geomonas</taxon>
    </lineage>
</organism>
<dbReference type="Gene3D" id="1.10.150.320">
    <property type="entry name" value="Photosystem II 12 kDa extrinsic protein"/>
    <property type="match status" value="1"/>
</dbReference>
<name>A0ABS0YAE0_9BACT</name>
<sequence length="185" mass="19615">MMPRSQRLTLWCLALLLSLSLYFKGRVPTPTGEGAAFSRYTGQGITVRIAGKVARPGVYRLPVGATAGTAIKMTVHDAAAPASVRGPVTRVLASGDVVTVAQGGSGKSSIYLSKMGAKERMVLNIPLHPDLLQEEEWDLLPGIGPALSRRIMADRQENGAFGSVEGLLRVPGIGEGTLAAIRKYF</sequence>
<dbReference type="Pfam" id="PF12836">
    <property type="entry name" value="HHH_3"/>
    <property type="match status" value="1"/>
</dbReference>
<dbReference type="PANTHER" id="PTHR21180:SF32">
    <property type="entry name" value="ENDONUCLEASE_EXONUCLEASE_PHOSPHATASE FAMILY DOMAIN-CONTAINING PROTEIN 1"/>
    <property type="match status" value="1"/>
</dbReference>
<dbReference type="PANTHER" id="PTHR21180">
    <property type="entry name" value="ENDONUCLEASE/EXONUCLEASE/PHOSPHATASE FAMILY DOMAIN-CONTAINING PROTEIN 1"/>
    <property type="match status" value="1"/>
</dbReference>
<gene>
    <name evidence="1" type="ORF">JFN91_03605</name>
</gene>
<reference evidence="1 2" key="1">
    <citation type="submission" date="2020-12" db="EMBL/GenBank/DDBJ databases">
        <title>Geomonas sp. Red421, isolated from paddy soil.</title>
        <authorList>
            <person name="Xu Z."/>
            <person name="Zhang Z."/>
            <person name="Masuda Y."/>
            <person name="Itoh H."/>
            <person name="Senoo K."/>
        </authorList>
    </citation>
    <scope>NUCLEOTIDE SEQUENCE [LARGE SCALE GENOMIC DNA]</scope>
    <source>
        <strain evidence="1 2">Red421</strain>
    </source>
</reference>
<dbReference type="EMBL" id="JAEMHL010000002">
    <property type="protein sequence ID" value="MBJ6749291.1"/>
    <property type="molecule type" value="Genomic_DNA"/>
</dbReference>